<dbReference type="SMART" id="SM00333">
    <property type="entry name" value="TUDOR"/>
    <property type="match status" value="7"/>
</dbReference>
<dbReference type="Gene3D" id="2.30.30.140">
    <property type="match status" value="7"/>
</dbReference>
<feature type="compositionally biased region" description="Acidic residues" evidence="1">
    <location>
        <begin position="1932"/>
        <end position="1956"/>
    </location>
</feature>
<dbReference type="Proteomes" id="UP000324091">
    <property type="component" value="Chromosome 19"/>
</dbReference>
<feature type="domain" description="Tudor" evidence="2">
    <location>
        <begin position="1472"/>
        <end position="1530"/>
    </location>
</feature>
<dbReference type="InterPro" id="IPR002999">
    <property type="entry name" value="Tudor"/>
</dbReference>
<dbReference type="InterPro" id="IPR035437">
    <property type="entry name" value="SNase_OB-fold_sf"/>
</dbReference>
<feature type="compositionally biased region" description="Basic and acidic residues" evidence="1">
    <location>
        <begin position="1332"/>
        <end position="1344"/>
    </location>
</feature>
<feature type="region of interest" description="Disordered" evidence="1">
    <location>
        <begin position="1865"/>
        <end position="2000"/>
    </location>
</feature>
<protein>
    <submittedName>
        <fullName evidence="3">Tudor domain-containing protein 15</fullName>
    </submittedName>
</protein>
<feature type="region of interest" description="Disordered" evidence="1">
    <location>
        <begin position="1324"/>
        <end position="1372"/>
    </location>
</feature>
<feature type="region of interest" description="Disordered" evidence="1">
    <location>
        <begin position="1086"/>
        <end position="1142"/>
    </location>
</feature>
<comment type="caution">
    <text evidence="3">The sequence shown here is derived from an EMBL/GenBank/DDBJ whole genome shotgun (WGS) entry which is preliminary data.</text>
</comment>
<evidence type="ECO:0000256" key="1">
    <source>
        <dbReference type="SAM" id="MobiDB-lite"/>
    </source>
</evidence>
<feature type="compositionally biased region" description="Basic and acidic residues" evidence="1">
    <location>
        <begin position="1957"/>
        <end position="1969"/>
    </location>
</feature>
<dbReference type="InterPro" id="IPR050621">
    <property type="entry name" value="Tudor_domain_containing"/>
</dbReference>
<feature type="domain" description="Tudor" evidence="2">
    <location>
        <begin position="82"/>
        <end position="140"/>
    </location>
</feature>
<organism evidence="3 4">
    <name type="scientific">Takifugu flavidus</name>
    <name type="common">sansaifugu</name>
    <dbReference type="NCBI Taxonomy" id="433684"/>
    <lineage>
        <taxon>Eukaryota</taxon>
        <taxon>Metazoa</taxon>
        <taxon>Chordata</taxon>
        <taxon>Craniata</taxon>
        <taxon>Vertebrata</taxon>
        <taxon>Euteleostomi</taxon>
        <taxon>Actinopterygii</taxon>
        <taxon>Neopterygii</taxon>
        <taxon>Teleostei</taxon>
        <taxon>Neoteleostei</taxon>
        <taxon>Acanthomorphata</taxon>
        <taxon>Eupercaria</taxon>
        <taxon>Tetraodontiformes</taxon>
        <taxon>Tetradontoidea</taxon>
        <taxon>Tetraodontidae</taxon>
        <taxon>Takifugu</taxon>
    </lineage>
</organism>
<feature type="region of interest" description="Disordered" evidence="1">
    <location>
        <begin position="1386"/>
        <end position="1420"/>
    </location>
</feature>
<accession>A0A5C6NPK3</accession>
<feature type="compositionally biased region" description="Basic and acidic residues" evidence="1">
    <location>
        <begin position="676"/>
        <end position="693"/>
    </location>
</feature>
<feature type="domain" description="Tudor" evidence="2">
    <location>
        <begin position="1217"/>
        <end position="1274"/>
    </location>
</feature>
<dbReference type="PANTHER" id="PTHR22948">
    <property type="entry name" value="TUDOR DOMAIN CONTAINING PROTEIN"/>
    <property type="match status" value="1"/>
</dbReference>
<feature type="region of interest" description="Disordered" evidence="1">
    <location>
        <begin position="673"/>
        <end position="700"/>
    </location>
</feature>
<proteinExistence type="predicted"/>
<feature type="domain" description="Tudor" evidence="2">
    <location>
        <begin position="316"/>
        <end position="374"/>
    </location>
</feature>
<dbReference type="Gene3D" id="2.40.50.90">
    <property type="match status" value="3"/>
</dbReference>
<reference evidence="3 4" key="1">
    <citation type="submission" date="2019-04" db="EMBL/GenBank/DDBJ databases">
        <title>Chromosome genome assembly for Takifugu flavidus.</title>
        <authorList>
            <person name="Xiao S."/>
        </authorList>
    </citation>
    <scope>NUCLEOTIDE SEQUENCE [LARGE SCALE GENOMIC DNA]</scope>
    <source>
        <strain evidence="3">HTHZ2018</strain>
        <tissue evidence="3">Muscle</tissue>
    </source>
</reference>
<sequence>MQEVPSSQHQTVGLMVANTDRRRYIFSSGSSALWSVDLKLTHLDWNPETTLIHFQGKHPTMCELDYIILQCEIQRAPKAKAAVDIGDLCLVEDLASAHWYRGRVQNRKEDLFDVFLIDYGNILSVSAANISACSDDLFSLHPKIVCGFLSSVLISQSCCTSAVEQYFSNLVGKNVTGYAQAVLPYKVLILEVPEINNELVLHGFGRHVDTDTFLFLVEMLTEIPPKQGTEPTPDPLIKNPSGREELSALQAYRDLLSFQGPQLRCGTQATVCVTAAASAQHFYCRICGMEQDLQEISKKLAAVYEGRTRETNHGVQENLGLLCAVKGKDWGWHRGFLPFLPDKSRIRVFFIDYGFFECVDIEDVHRLPDGFDSIPFMAFPCSLGDVDEEVKARQLSFLKSGLLGSVLDVEIRDFEEKEHLYTVTINNPEGKAVEKAEPILKTKREFAAEDLTSHNSYLYLETIIRETFLKTLGIEEMTEGAAFVGYVTFAQNPERFWIRTQNRNDEFEELMSNMVDHFREVKMDDDVLVNPQLGTLCCAMYEEDLHFYRALVISQLLHGCEVLFIDFGNIEKVPHNLIKKIPRALADPPAFAFCCSLDNVIPLDDVWTTTMCESFRRTVSGKALRVQVVQMRKSTFVVDLYEMGDGAQSIAEFISSGHDGFWSSVPNKPAAETDAECQRHGEVSDPPEEKQEVEVSEEQEDKTCKNTGKAAFKSLNIKPGCQLAVCCSCVASPSDFWCLSFDRARALAKLMTKMQLYYSTHTVPLLPEDSCCVVKSPRDEVWYRAAITDRQQARCVLALVDYGYSVQMEEHHLQGILPEFLHLERQAFRCSLSRLIEPAEPVSVGGWSSKVCKLLKELLHDKNSLRCIVVSQWNIKNRGSCNVVELYSNKYQQSITSFLLEQGLAREATFSILPMSSEFPESFVYSSFDLGPGSKEEVFVTHIINQGEIYCHLERNIDVIEKLEMKIVEETRKRTPGDSDAAVRNLCLAKYFDGLWYRGLRRLLHTPMQALRFRLASVPREELYADVSQWLSETVLHRQLTARVLAPVEDGSFDVELFDGDASINEKVRELVASLLPKTKPLLSLPGQNKTKLGPLSTGTTSQTQRGGGVCAMERPEEERSVPAEPQETPEEPQASLHAGGESVPELVGKTDIPQLSSLPDVEVTEGLRTSCFMSHIDSLSSFFLQRADDEPAILKMAEDLNSDALRGSLRRVSPTSLQTGALVLAEYEEDGALYRSVVKHLEGNSVKVEFLDYGNSSVMEDRIFSIPEEFLSQPRFSIPCCLFDNNAYENEAAFTRAAMEKPLLFHFVRHPGPQWEVAIVEGATGPSEPPVESKTHSEERENDPAGLSGTDRALSTVDPEKSTQTPPASLPSRLKRLTCRCCRRPPTRLKRGSRDVRRQTKSLSEEPEGPGAHAVTPLNIQSKTTENCTLLSVTRDGSFYVRLQRSAHLLSALERSIFHNLHRCALVPAEEVKVGLKCLVQVPKDQRWHRAVVQQVYGQTCLVRLDDHGITEAISAGSVRQRCDLLTEVPDLAVLCRMNSFGFGACRSWLESLQLLVGSELRLIFMSYSEVGELWKVEMVVNPLFLGLLMSPEKTSDPAASRPQQLNFAPVELDKSYHGFAAAATNPFEFCVLLEESLLVLKKVSVMLSNLPKQLLPLPEAHLLPGTCCLLKSSTKKKWCRAEVVHLGGTIVLLNLLDYGFYECTPRENAGQLRMLPAEMRNLPKVIHPCILRGVRPLGADGQWADEAAFCFQRCLYQKRLQIFFRERVSDSAWKVDMLADGVHVAKWLVDAQQAHYLDIVQEVRFQEWSLGTGNRSKEERDEVYDGFRSYFTEVQRKIPISKSSHSVKLLMFQAPAELDGDLQSGDLTGCRDAGAAGGGEGGAEEEEQSIRGRAEEESRSSRRRRAGALGEQRDKQEQQEEEEQKREQEQQEEEEQKEDEQEQQEEEEQKEDEQEQQRERAEEDDRAAGGGSEGGSGAAERRAEEDEQEQQEEEEQEH</sequence>
<name>A0A5C6NPK3_9TELE</name>
<dbReference type="Pfam" id="PF00567">
    <property type="entry name" value="TUDOR"/>
    <property type="match status" value="8"/>
</dbReference>
<evidence type="ECO:0000259" key="2">
    <source>
        <dbReference type="PROSITE" id="PS50304"/>
    </source>
</evidence>
<evidence type="ECO:0000313" key="3">
    <source>
        <dbReference type="EMBL" id="TWW69173.1"/>
    </source>
</evidence>
<feature type="compositionally biased region" description="Basic and acidic residues" evidence="1">
    <location>
        <begin position="1913"/>
        <end position="1931"/>
    </location>
</feature>
<dbReference type="EMBL" id="RHFK02000011">
    <property type="protein sequence ID" value="TWW69173.1"/>
    <property type="molecule type" value="Genomic_DNA"/>
</dbReference>
<evidence type="ECO:0000313" key="4">
    <source>
        <dbReference type="Proteomes" id="UP000324091"/>
    </source>
</evidence>
<feature type="compositionally biased region" description="Low complexity" evidence="1">
    <location>
        <begin position="1123"/>
        <end position="1135"/>
    </location>
</feature>
<feature type="domain" description="Tudor" evidence="2">
    <location>
        <begin position="765"/>
        <end position="823"/>
    </location>
</feature>
<feature type="compositionally biased region" description="Basic and acidic residues" evidence="1">
    <location>
        <begin position="1890"/>
        <end position="1902"/>
    </location>
</feature>
<dbReference type="SUPFAM" id="SSF63748">
    <property type="entry name" value="Tudor/PWWP/MBT"/>
    <property type="match status" value="7"/>
</dbReference>
<feature type="compositionally biased region" description="Gly residues" evidence="1">
    <location>
        <begin position="1970"/>
        <end position="1979"/>
    </location>
</feature>
<dbReference type="PROSITE" id="PS50304">
    <property type="entry name" value="TUDOR"/>
    <property type="match status" value="6"/>
</dbReference>
<feature type="compositionally biased region" description="Acidic residues" evidence="1">
    <location>
        <begin position="1987"/>
        <end position="2000"/>
    </location>
</feature>
<gene>
    <name evidence="3" type="ORF">D4764_19G0009720</name>
</gene>
<dbReference type="PANTHER" id="PTHR22948:SF7">
    <property type="entry name" value="TUDOR DOMAIN-CONTAINING PROTEIN 15"/>
    <property type="match status" value="1"/>
</dbReference>
<keyword evidence="4" id="KW-1185">Reference proteome</keyword>
<feature type="domain" description="Tudor" evidence="2">
    <location>
        <begin position="530"/>
        <end position="588"/>
    </location>
</feature>